<proteinExistence type="predicted"/>
<reference evidence="1 2" key="1">
    <citation type="submission" date="2018-12" db="EMBL/GenBank/DDBJ databases">
        <authorList>
            <person name="Grouzdev D.S."/>
            <person name="Krutkina M.S."/>
        </authorList>
    </citation>
    <scope>NUCLEOTIDE SEQUENCE [LARGE SCALE GENOMIC DNA]</scope>
    <source>
        <strain evidence="1 2">RmlP026</strain>
    </source>
</reference>
<sequence>MSTRTLDAARGGSRFPGLLAAVLGFGFAGAAAAAQPIPLQAGTYCGPGDARIVVDVARDRVEIDHLVCSFPIIAADHLQSELCSNPAGTSDKRIFDFRVVGREFIHDRAWYRLCGPVPANSADPDAAAPPAKSGG</sequence>
<organism evidence="1 2">
    <name type="scientific">Lichenibacterium minor</name>
    <dbReference type="NCBI Taxonomy" id="2316528"/>
    <lineage>
        <taxon>Bacteria</taxon>
        <taxon>Pseudomonadati</taxon>
        <taxon>Pseudomonadota</taxon>
        <taxon>Alphaproteobacteria</taxon>
        <taxon>Hyphomicrobiales</taxon>
        <taxon>Lichenihabitantaceae</taxon>
        <taxon>Lichenibacterium</taxon>
    </lineage>
</organism>
<gene>
    <name evidence="1" type="ORF">D3273_14960</name>
</gene>
<name>A0A4Q2U4L9_9HYPH</name>
<dbReference type="EMBL" id="QYBB01000016">
    <property type="protein sequence ID" value="RYC31190.1"/>
    <property type="molecule type" value="Genomic_DNA"/>
</dbReference>
<reference evidence="1 2" key="2">
    <citation type="submission" date="2019-02" db="EMBL/GenBank/DDBJ databases">
        <title>'Lichenibacterium ramalinii' gen. nov. sp. nov., 'Lichenibacterium minor' gen. nov. sp. nov.</title>
        <authorList>
            <person name="Pankratov T."/>
        </authorList>
    </citation>
    <scope>NUCLEOTIDE SEQUENCE [LARGE SCALE GENOMIC DNA]</scope>
    <source>
        <strain evidence="1 2">RmlP026</strain>
    </source>
</reference>
<comment type="caution">
    <text evidence="1">The sequence shown here is derived from an EMBL/GenBank/DDBJ whole genome shotgun (WGS) entry which is preliminary data.</text>
</comment>
<evidence type="ECO:0000313" key="1">
    <source>
        <dbReference type="EMBL" id="RYC31190.1"/>
    </source>
</evidence>
<dbReference type="Proteomes" id="UP000290759">
    <property type="component" value="Unassembled WGS sequence"/>
</dbReference>
<protein>
    <submittedName>
        <fullName evidence="1">Uncharacterized protein</fullName>
    </submittedName>
</protein>
<dbReference type="AlphaFoldDB" id="A0A4Q2U4L9"/>
<evidence type="ECO:0000313" key="2">
    <source>
        <dbReference type="Proteomes" id="UP000290759"/>
    </source>
</evidence>
<dbReference type="RefSeq" id="WP_129227692.1">
    <property type="nucleotide sequence ID" value="NZ_QYBB01000016.1"/>
</dbReference>
<accession>A0A4Q2U4L9</accession>
<keyword evidence="2" id="KW-1185">Reference proteome</keyword>